<sequence>MVQTRSAPRVRVAKPAIIECGGDKTPCIVRDISMTGASLEVSQAKGMPSTFSLILSEERLNLRCRVVWRRDFRLGVTFD</sequence>
<evidence type="ECO:0000259" key="1">
    <source>
        <dbReference type="Pfam" id="PF07238"/>
    </source>
</evidence>
<dbReference type="AlphaFoldDB" id="A0A1M7TRD2"/>
<feature type="domain" description="PilZ" evidence="1">
    <location>
        <begin position="3"/>
        <end position="78"/>
    </location>
</feature>
<organism evidence="2 3">
    <name type="scientific">Bradyrhizobium erythrophlei</name>
    <dbReference type="NCBI Taxonomy" id="1437360"/>
    <lineage>
        <taxon>Bacteria</taxon>
        <taxon>Pseudomonadati</taxon>
        <taxon>Pseudomonadota</taxon>
        <taxon>Alphaproteobacteria</taxon>
        <taxon>Hyphomicrobiales</taxon>
        <taxon>Nitrobacteraceae</taxon>
        <taxon>Bradyrhizobium</taxon>
    </lineage>
</organism>
<evidence type="ECO:0000313" key="2">
    <source>
        <dbReference type="EMBL" id="SHN73301.1"/>
    </source>
</evidence>
<dbReference type="SUPFAM" id="SSF141371">
    <property type="entry name" value="PilZ domain-like"/>
    <property type="match status" value="1"/>
</dbReference>
<dbReference type="Pfam" id="PF07238">
    <property type="entry name" value="PilZ"/>
    <property type="match status" value="1"/>
</dbReference>
<dbReference type="Proteomes" id="UP000184096">
    <property type="component" value="Chromosome I"/>
</dbReference>
<reference evidence="3" key="1">
    <citation type="submission" date="2016-11" db="EMBL/GenBank/DDBJ databases">
        <authorList>
            <person name="Varghese N."/>
            <person name="Submissions S."/>
        </authorList>
    </citation>
    <scope>NUCLEOTIDE SEQUENCE [LARGE SCALE GENOMIC DNA]</scope>
    <source>
        <strain evidence="3">GAS401</strain>
    </source>
</reference>
<dbReference type="OrthoDB" id="7188320at2"/>
<protein>
    <submittedName>
        <fullName evidence="2">PilZ domain-containing protein</fullName>
    </submittedName>
</protein>
<dbReference type="GO" id="GO:0035438">
    <property type="term" value="F:cyclic-di-GMP binding"/>
    <property type="evidence" value="ECO:0007669"/>
    <property type="project" value="InterPro"/>
</dbReference>
<dbReference type="Gene3D" id="2.40.10.220">
    <property type="entry name" value="predicted glycosyltransferase like domains"/>
    <property type="match status" value="1"/>
</dbReference>
<proteinExistence type="predicted"/>
<evidence type="ECO:0000313" key="3">
    <source>
        <dbReference type="Proteomes" id="UP000184096"/>
    </source>
</evidence>
<keyword evidence="3" id="KW-1185">Reference proteome</keyword>
<accession>A0A1M7TRD2</accession>
<dbReference type="RefSeq" id="WP_072826056.1">
    <property type="nucleotide sequence ID" value="NZ_LT670849.1"/>
</dbReference>
<name>A0A1M7TRD2_9BRAD</name>
<dbReference type="InterPro" id="IPR009875">
    <property type="entry name" value="PilZ_domain"/>
</dbReference>
<gene>
    <name evidence="2" type="ORF">SAMN05444170_2443</name>
</gene>
<dbReference type="EMBL" id="LT670849">
    <property type="protein sequence ID" value="SHN73301.1"/>
    <property type="molecule type" value="Genomic_DNA"/>
</dbReference>